<evidence type="ECO:0000256" key="2">
    <source>
        <dbReference type="SAM" id="Coils"/>
    </source>
</evidence>
<dbReference type="EMBL" id="CANHGI010000005">
    <property type="protein sequence ID" value="CAI5452376.1"/>
    <property type="molecule type" value="Genomic_DNA"/>
</dbReference>
<keyword evidence="1" id="KW-0694">RNA-binding</keyword>
<dbReference type="InterPro" id="IPR040183">
    <property type="entry name" value="THUMPD1-like"/>
</dbReference>
<dbReference type="PROSITE" id="PS51165">
    <property type="entry name" value="THUMP"/>
    <property type="match status" value="1"/>
</dbReference>
<dbReference type="GO" id="GO:0003723">
    <property type="term" value="F:RNA binding"/>
    <property type="evidence" value="ECO:0007669"/>
    <property type="project" value="UniProtKB-UniRule"/>
</dbReference>
<gene>
    <name evidence="5" type="ORF">CAMP_LOCUS15013</name>
</gene>
<dbReference type="SUPFAM" id="SSF143437">
    <property type="entry name" value="THUMP domain-like"/>
    <property type="match status" value="1"/>
</dbReference>
<evidence type="ECO:0000256" key="3">
    <source>
        <dbReference type="SAM" id="MobiDB-lite"/>
    </source>
</evidence>
<feature type="compositionally biased region" description="Basic residues" evidence="3">
    <location>
        <begin position="1"/>
        <end position="19"/>
    </location>
</feature>
<evidence type="ECO:0000313" key="6">
    <source>
        <dbReference type="Proteomes" id="UP001152747"/>
    </source>
</evidence>
<dbReference type="CDD" id="cd11717">
    <property type="entry name" value="THUMP_THUMPD1_like"/>
    <property type="match status" value="1"/>
</dbReference>
<dbReference type="OrthoDB" id="367221at2759"/>
<comment type="caution">
    <text evidence="5">The sequence shown here is derived from an EMBL/GenBank/DDBJ whole genome shotgun (WGS) entry which is preliminary data.</text>
</comment>
<accession>A0A9P1IWH6</accession>
<keyword evidence="2" id="KW-0175">Coiled coil</keyword>
<dbReference type="GO" id="GO:0006400">
    <property type="term" value="P:tRNA modification"/>
    <property type="evidence" value="ECO:0007669"/>
    <property type="project" value="InterPro"/>
</dbReference>
<name>A0A9P1IWH6_9PELO</name>
<dbReference type="PANTHER" id="PTHR13452">
    <property type="entry name" value="THUMP DOMAIN CONTAINING PROTEIN 1-RELATED"/>
    <property type="match status" value="1"/>
</dbReference>
<feature type="domain" description="THUMP" evidence="4">
    <location>
        <begin position="126"/>
        <end position="236"/>
    </location>
</feature>
<evidence type="ECO:0000256" key="1">
    <source>
        <dbReference type="PROSITE-ProRule" id="PRU00529"/>
    </source>
</evidence>
<dbReference type="AlphaFoldDB" id="A0A9P1IWH6"/>
<sequence>MADNNRKRKHQRWNPKTKQKSVEPGVVGLFFTCEGHEKQAVQEAYSIIEELLEKSENSTEEVKEDENVDSDEDIADALKKACHETKDGEKNKKESRRFIQRPTGVKNCIFVSVKNANISKLAEEMVDLAQKSARCRFLQRVIPVEQTLAVDLSKLNDAVMKVVSENLKPKENGNYPSYSVEFKARNNDSITKSNVLEMINDAITVFAPTARANLNHAEVTFFIQVSRTTAMVGVCRDFYTRRKYSMRPTAATV</sequence>
<feature type="region of interest" description="Disordered" evidence="3">
    <location>
        <begin position="1"/>
        <end position="20"/>
    </location>
</feature>
<evidence type="ECO:0000259" key="4">
    <source>
        <dbReference type="PROSITE" id="PS51165"/>
    </source>
</evidence>
<feature type="coiled-coil region" evidence="2">
    <location>
        <begin position="41"/>
        <end position="68"/>
    </location>
</feature>
<dbReference type="Pfam" id="PF02926">
    <property type="entry name" value="THUMP"/>
    <property type="match status" value="1"/>
</dbReference>
<keyword evidence="6" id="KW-1185">Reference proteome</keyword>
<dbReference type="PANTHER" id="PTHR13452:SF10">
    <property type="entry name" value="THUMP DOMAIN-CONTAINING PROTEIN 1"/>
    <property type="match status" value="1"/>
</dbReference>
<dbReference type="Gene3D" id="3.30.2300.10">
    <property type="entry name" value="THUMP superfamily"/>
    <property type="match status" value="1"/>
</dbReference>
<organism evidence="5 6">
    <name type="scientific">Caenorhabditis angaria</name>
    <dbReference type="NCBI Taxonomy" id="860376"/>
    <lineage>
        <taxon>Eukaryota</taxon>
        <taxon>Metazoa</taxon>
        <taxon>Ecdysozoa</taxon>
        <taxon>Nematoda</taxon>
        <taxon>Chromadorea</taxon>
        <taxon>Rhabditida</taxon>
        <taxon>Rhabditina</taxon>
        <taxon>Rhabditomorpha</taxon>
        <taxon>Rhabditoidea</taxon>
        <taxon>Rhabditidae</taxon>
        <taxon>Peloderinae</taxon>
        <taxon>Caenorhabditis</taxon>
    </lineage>
</organism>
<dbReference type="InterPro" id="IPR004114">
    <property type="entry name" value="THUMP_dom"/>
</dbReference>
<evidence type="ECO:0000313" key="5">
    <source>
        <dbReference type="EMBL" id="CAI5452376.1"/>
    </source>
</evidence>
<protein>
    <recommendedName>
        <fullName evidence="4">THUMP domain-containing protein</fullName>
    </recommendedName>
</protein>
<dbReference type="Proteomes" id="UP001152747">
    <property type="component" value="Unassembled WGS sequence"/>
</dbReference>
<reference evidence="5" key="1">
    <citation type="submission" date="2022-11" db="EMBL/GenBank/DDBJ databases">
        <authorList>
            <person name="Kikuchi T."/>
        </authorList>
    </citation>
    <scope>NUCLEOTIDE SEQUENCE</scope>
    <source>
        <strain evidence="5">PS1010</strain>
    </source>
</reference>
<proteinExistence type="predicted"/>